<evidence type="ECO:0000256" key="1">
    <source>
        <dbReference type="SAM" id="MobiDB-lite"/>
    </source>
</evidence>
<dbReference type="RefSeq" id="WP_307111682.1">
    <property type="nucleotide sequence ID" value="NZ_JAURUE010000002.1"/>
</dbReference>
<organism evidence="2 3">
    <name type="scientific">Streptomyces demainii</name>
    <dbReference type="NCBI Taxonomy" id="588122"/>
    <lineage>
        <taxon>Bacteria</taxon>
        <taxon>Bacillati</taxon>
        <taxon>Actinomycetota</taxon>
        <taxon>Actinomycetes</taxon>
        <taxon>Kitasatosporales</taxon>
        <taxon>Streptomycetaceae</taxon>
        <taxon>Streptomyces</taxon>
    </lineage>
</organism>
<gene>
    <name evidence="2" type="ORF">JOF35_006270</name>
</gene>
<reference evidence="2 3" key="1">
    <citation type="submission" date="2023-07" db="EMBL/GenBank/DDBJ databases">
        <title>Sequencing the genomes of 1000 actinobacteria strains.</title>
        <authorList>
            <person name="Klenk H.-P."/>
        </authorList>
    </citation>
    <scope>NUCLEOTIDE SEQUENCE [LARGE SCALE GENOMIC DNA]</scope>
    <source>
        <strain evidence="2 3">DSM 41600</strain>
    </source>
</reference>
<protein>
    <submittedName>
        <fullName evidence="2">Uncharacterized protein</fullName>
    </submittedName>
</protein>
<name>A0ABT9KZV0_9ACTN</name>
<evidence type="ECO:0000313" key="3">
    <source>
        <dbReference type="Proteomes" id="UP001234880"/>
    </source>
</evidence>
<accession>A0ABT9KZV0</accession>
<sequence length="161" mass="18587">MNDDSDSLDYKPQRMSLDDAKDLVRRQSSKILDIAKLRGEVSPAAPHASLCKDVEHGYRVNHWWSVVGPSAENLKEAMDRLHRELPKQGWKVYRYGHANSKARQLRLEAEDRKDHHTVTIELSLPSTYPDPSKWEKKMRDSISISLASPCYVDKNYEPNDQ</sequence>
<keyword evidence="3" id="KW-1185">Reference proteome</keyword>
<dbReference type="EMBL" id="JAURUE010000002">
    <property type="protein sequence ID" value="MDP9613932.1"/>
    <property type="molecule type" value="Genomic_DNA"/>
</dbReference>
<evidence type="ECO:0000313" key="2">
    <source>
        <dbReference type="EMBL" id="MDP9613932.1"/>
    </source>
</evidence>
<feature type="compositionally biased region" description="Basic and acidic residues" evidence="1">
    <location>
        <begin position="8"/>
        <end position="21"/>
    </location>
</feature>
<dbReference type="Proteomes" id="UP001234880">
    <property type="component" value="Unassembled WGS sequence"/>
</dbReference>
<feature type="region of interest" description="Disordered" evidence="1">
    <location>
        <begin position="1"/>
        <end position="21"/>
    </location>
</feature>
<proteinExistence type="predicted"/>
<comment type="caution">
    <text evidence="2">The sequence shown here is derived from an EMBL/GenBank/DDBJ whole genome shotgun (WGS) entry which is preliminary data.</text>
</comment>